<reference evidence="2 3" key="1">
    <citation type="submission" date="2016-10" db="EMBL/GenBank/DDBJ databases">
        <authorList>
            <person name="Varghese N."/>
            <person name="Submissions S."/>
        </authorList>
    </citation>
    <scope>NUCLEOTIDE SEQUENCE [LARGE SCALE GENOMIC DNA]</scope>
    <source>
        <strain evidence="2 3">DSM 16643</strain>
    </source>
</reference>
<keyword evidence="1" id="KW-0175">Coiled coil</keyword>
<name>A0A1G5V8X8_9EURY</name>
<evidence type="ECO:0000313" key="2">
    <source>
        <dbReference type="EMBL" id="SDA42312.1"/>
    </source>
</evidence>
<sequence>MLDFYKLNSIPILLKNFKVKKAIISGLLDENLANEIFKYDAQFIAITSNFTHPQIKTINGNPLDVLNHQKNYEAIFINDDPNWYTVYNELNIIKKTNDEFPIVFICNNTFPHKRRDTYKNPKNIPQNYKQESIKGLPIIYDGAEIIIEDNYFHACDENTPKNGVSTAIEDFLDENSDIDLVEFKFIEDITILCPKTTISKIRIDKTKHECFDKKLNIENFSDILIENQLLLSYLEKYNIKELNSSVNTNKKIIKDYENKIHVQDSEIKLKESQLIGVTSELNVKDLQIKDFESKLTNKNNDLNSLESKLQSANTEIKYLKNEINNIKSLSKNNEADYIFKIKASNEKINSLEKDLSEIESKMSKDNNDLKVANRNLSKELKVANQDLSNQIKKVNNLYSEIKSTKKLLNAVKQENLHQITELNSKDYCLLCFKEEISNNELEINYFKNQSLIKKFISPSSYLYLLLKSKPNEFLVNFKLYNSLKNSKCFDIGYYLNNNSDIERSRWIKYFSPELHYVCKGFEEKRKFNKKYFNTNSKEELLEYISTCEHEK</sequence>
<dbReference type="Gene3D" id="1.20.5.340">
    <property type="match status" value="1"/>
</dbReference>
<organism evidence="2 3">
    <name type="scientific">Methanobrevibacter millerae</name>
    <dbReference type="NCBI Taxonomy" id="230361"/>
    <lineage>
        <taxon>Archaea</taxon>
        <taxon>Methanobacteriati</taxon>
        <taxon>Methanobacteriota</taxon>
        <taxon>Methanomada group</taxon>
        <taxon>Methanobacteria</taxon>
        <taxon>Methanobacteriales</taxon>
        <taxon>Methanobacteriaceae</taxon>
        <taxon>Methanobrevibacter</taxon>
    </lineage>
</organism>
<dbReference type="Proteomes" id="UP000323439">
    <property type="component" value="Unassembled WGS sequence"/>
</dbReference>
<feature type="coiled-coil region" evidence="1">
    <location>
        <begin position="239"/>
        <end position="414"/>
    </location>
</feature>
<evidence type="ECO:0000256" key="1">
    <source>
        <dbReference type="SAM" id="Coils"/>
    </source>
</evidence>
<dbReference type="RefSeq" id="WP_149731075.1">
    <property type="nucleotide sequence ID" value="NZ_FMXB01000003.1"/>
</dbReference>
<gene>
    <name evidence="2" type="ORF">SAMN02910315_00435</name>
</gene>
<proteinExistence type="predicted"/>
<accession>A0A1G5V8X8</accession>
<dbReference type="OrthoDB" id="82624at2157"/>
<dbReference type="SUPFAM" id="SSF57997">
    <property type="entry name" value="Tropomyosin"/>
    <property type="match status" value="1"/>
</dbReference>
<dbReference type="AlphaFoldDB" id="A0A1G5V8X8"/>
<keyword evidence="3" id="KW-1185">Reference proteome</keyword>
<protein>
    <submittedName>
        <fullName evidence="2">Uncharacterized protein</fullName>
    </submittedName>
</protein>
<evidence type="ECO:0000313" key="3">
    <source>
        <dbReference type="Proteomes" id="UP000323439"/>
    </source>
</evidence>
<dbReference type="EMBL" id="FMXB01000003">
    <property type="protein sequence ID" value="SDA42312.1"/>
    <property type="molecule type" value="Genomic_DNA"/>
</dbReference>